<feature type="region of interest" description="Disordered" evidence="1">
    <location>
        <begin position="1"/>
        <end position="36"/>
    </location>
</feature>
<feature type="compositionally biased region" description="Low complexity" evidence="1">
    <location>
        <begin position="129"/>
        <end position="147"/>
    </location>
</feature>
<evidence type="ECO:0000256" key="1">
    <source>
        <dbReference type="SAM" id="MobiDB-lite"/>
    </source>
</evidence>
<organism evidence="3 4">
    <name type="scientific">Monoraphidium neglectum</name>
    <dbReference type="NCBI Taxonomy" id="145388"/>
    <lineage>
        <taxon>Eukaryota</taxon>
        <taxon>Viridiplantae</taxon>
        <taxon>Chlorophyta</taxon>
        <taxon>core chlorophytes</taxon>
        <taxon>Chlorophyceae</taxon>
        <taxon>CS clade</taxon>
        <taxon>Sphaeropleales</taxon>
        <taxon>Selenastraceae</taxon>
        <taxon>Monoraphidium</taxon>
    </lineage>
</organism>
<evidence type="ECO:0000313" key="4">
    <source>
        <dbReference type="Proteomes" id="UP000054498"/>
    </source>
</evidence>
<feature type="domain" description="Kazal-like" evidence="2">
    <location>
        <begin position="435"/>
        <end position="483"/>
    </location>
</feature>
<feature type="domain" description="Kazal-like" evidence="2">
    <location>
        <begin position="381"/>
        <end position="429"/>
    </location>
</feature>
<feature type="domain" description="Kazal-like" evidence="2">
    <location>
        <begin position="212"/>
        <end position="257"/>
    </location>
</feature>
<feature type="compositionally biased region" description="Pro residues" evidence="1">
    <location>
        <begin position="16"/>
        <end position="30"/>
    </location>
</feature>
<dbReference type="OrthoDB" id="544930at2759"/>
<feature type="domain" description="Kazal-like" evidence="2">
    <location>
        <begin position="494"/>
        <end position="538"/>
    </location>
</feature>
<dbReference type="SMART" id="SM00280">
    <property type="entry name" value="KAZAL"/>
    <property type="match status" value="8"/>
</dbReference>
<dbReference type="RefSeq" id="XP_013901045.1">
    <property type="nucleotide sequence ID" value="XM_014045591.1"/>
</dbReference>
<dbReference type="PROSITE" id="PS51465">
    <property type="entry name" value="KAZAL_2"/>
    <property type="match status" value="9"/>
</dbReference>
<feature type="domain" description="Kazal-like" evidence="2">
    <location>
        <begin position="152"/>
        <end position="199"/>
    </location>
</feature>
<feature type="region of interest" description="Disordered" evidence="1">
    <location>
        <begin position="112"/>
        <end position="150"/>
    </location>
</feature>
<name>A0A0D2N8E6_9CHLO</name>
<dbReference type="PANTHER" id="PTHR21131">
    <property type="entry name" value="SERINE-TYPE ENDOPEPTIDASE INHIBITOR"/>
    <property type="match status" value="1"/>
</dbReference>
<feature type="domain" description="Kazal-like" evidence="2">
    <location>
        <begin position="62"/>
        <end position="111"/>
    </location>
</feature>
<evidence type="ECO:0000259" key="2">
    <source>
        <dbReference type="PROSITE" id="PS51465"/>
    </source>
</evidence>
<dbReference type="CDD" id="cd00104">
    <property type="entry name" value="KAZAL_FS"/>
    <property type="match status" value="5"/>
</dbReference>
<keyword evidence="4" id="KW-1185">Reference proteome</keyword>
<dbReference type="EMBL" id="KK101139">
    <property type="protein sequence ID" value="KIZ02026.1"/>
    <property type="molecule type" value="Genomic_DNA"/>
</dbReference>
<dbReference type="Pfam" id="PF07648">
    <property type="entry name" value="Kazal_2"/>
    <property type="match status" value="2"/>
</dbReference>
<dbReference type="KEGG" id="mng:MNEG_5932"/>
<dbReference type="Gene3D" id="3.30.60.30">
    <property type="match status" value="9"/>
</dbReference>
<gene>
    <name evidence="3" type="ORF">MNEG_5932</name>
</gene>
<dbReference type="InterPro" id="IPR002350">
    <property type="entry name" value="Kazal_dom"/>
</dbReference>
<evidence type="ECO:0000313" key="3">
    <source>
        <dbReference type="EMBL" id="KIZ02026.1"/>
    </source>
</evidence>
<proteinExistence type="predicted"/>
<dbReference type="Pfam" id="PF00050">
    <property type="entry name" value="Kazal_1"/>
    <property type="match status" value="6"/>
</dbReference>
<dbReference type="PANTHER" id="PTHR21131:SF0">
    <property type="entry name" value="GEO10195P1-RELATED"/>
    <property type="match status" value="1"/>
</dbReference>
<dbReference type="SUPFAM" id="SSF100895">
    <property type="entry name" value="Kazal-type serine protease inhibitors"/>
    <property type="match status" value="9"/>
</dbReference>
<reference evidence="3 4" key="1">
    <citation type="journal article" date="2013" name="BMC Genomics">
        <title>Reconstruction of the lipid metabolism for the microalga Monoraphidium neglectum from its genome sequence reveals characteristics suitable for biofuel production.</title>
        <authorList>
            <person name="Bogen C."/>
            <person name="Al-Dilaimi A."/>
            <person name="Albersmeier A."/>
            <person name="Wichmann J."/>
            <person name="Grundmann M."/>
            <person name="Rupp O."/>
            <person name="Lauersen K.J."/>
            <person name="Blifernez-Klassen O."/>
            <person name="Kalinowski J."/>
            <person name="Goesmann A."/>
            <person name="Mussgnug J.H."/>
            <person name="Kruse O."/>
        </authorList>
    </citation>
    <scope>NUCLEOTIDE SEQUENCE [LARGE SCALE GENOMIC DNA]</scope>
    <source>
        <strain evidence="3 4">SAG 48.87</strain>
    </source>
</reference>
<protein>
    <recommendedName>
        <fullName evidence="2">Kazal-like domain-containing protein</fullName>
    </recommendedName>
</protein>
<dbReference type="PROSITE" id="PS00282">
    <property type="entry name" value="KAZAL_1"/>
    <property type="match status" value="5"/>
</dbReference>
<feature type="domain" description="Kazal-like" evidence="2">
    <location>
        <begin position="334"/>
        <end position="378"/>
    </location>
</feature>
<feature type="domain" description="Kazal-like" evidence="2">
    <location>
        <begin position="566"/>
        <end position="610"/>
    </location>
</feature>
<sequence length="707" mass="70205">MGVDASLRKPLARPAALPPPKSNSPPPAAPPRFNSGRDYGNACAAKCDGHQSFTSGSCGAAPVPKPNCPCPRLYRPVCASSDGGKTKRDFANECLAKCEGAKVISEGTCEEAAKGQAQEEPEPASGEVASVAPGGAADAPDTAAATPSEPPAAVPKPCACPRNYAPVCGTLGGELEQFVNACEAKCQGVTATTPGPCPPPGILPVQQAPAPGKPDPNCVCTALYAPVCGKDGRTYSNACMAGCNGVAVAGKDGPCEDPQESPSAAPAAPAASPKPCVCPKIFKQVCGKDGRPYANDCLAKCAGTTVASQGACAPVEPASAQTPSVAPASPASPAASPKPCVCPKIFRQVCGKDGKTYSNECLAKCAGTAVKSEGACASSSSTPSKPSPKPCACPFIFKQVCGKNGKTYSNDCLAKCAGTAVASEGSCPAGQQTASKPPAASPKPCVCPKNLRRVCGKDGKTYLNECLAKCAGTTVVSEGECPAQTKPVGGGGGGSNGAVCVCPMIYAPVCSTTKGTFGNACAAKCAGATVSYEGACRGAESTTTKAALGTKSQPAGAGSAGGGVAAAPAAPCKCTREYKPQCGVDGKTYANPCLAKCANATQAYPGACIDACKACSRELKPICAATKSYGPRTFANCCFVKCGGLKPADAVVAEAPCRLGACATGCLAQPRAPVCCGGKTYANACLATSCYQAKDCKPGACPKRACA</sequence>
<feature type="compositionally biased region" description="Low complexity" evidence="1">
    <location>
        <begin position="261"/>
        <end position="273"/>
    </location>
</feature>
<accession>A0A0D2N8E6</accession>
<dbReference type="AlphaFoldDB" id="A0A0D2N8E6"/>
<dbReference type="InterPro" id="IPR053265">
    <property type="entry name" value="Serpin"/>
</dbReference>
<feature type="region of interest" description="Disordered" evidence="1">
    <location>
        <begin position="254"/>
        <end position="274"/>
    </location>
</feature>
<dbReference type="InterPro" id="IPR036058">
    <property type="entry name" value="Kazal_dom_sf"/>
</dbReference>
<feature type="domain" description="Kazal-like" evidence="2">
    <location>
        <begin position="266"/>
        <end position="314"/>
    </location>
</feature>
<dbReference type="Proteomes" id="UP000054498">
    <property type="component" value="Unassembled WGS sequence"/>
</dbReference>
<dbReference type="GeneID" id="25738809"/>
<dbReference type="STRING" id="145388.A0A0D2N8E6"/>